<dbReference type="InterPro" id="IPR018771">
    <property type="entry name" value="PocR_dom"/>
</dbReference>
<accession>A0A2C8FA34</accession>
<organism evidence="2 3">
    <name type="scientific">Pseudodesulfovibrio profundus</name>
    <dbReference type="NCBI Taxonomy" id="57320"/>
    <lineage>
        <taxon>Bacteria</taxon>
        <taxon>Pseudomonadati</taxon>
        <taxon>Thermodesulfobacteriota</taxon>
        <taxon>Desulfovibrionia</taxon>
        <taxon>Desulfovibrionales</taxon>
        <taxon>Desulfovibrionaceae</taxon>
    </lineage>
</organism>
<evidence type="ECO:0000313" key="3">
    <source>
        <dbReference type="Proteomes" id="UP000219215"/>
    </source>
</evidence>
<dbReference type="Pfam" id="PF10114">
    <property type="entry name" value="PocR"/>
    <property type="match status" value="1"/>
</dbReference>
<dbReference type="EMBL" id="LT907975">
    <property type="protein sequence ID" value="SOB59505.1"/>
    <property type="molecule type" value="Genomic_DNA"/>
</dbReference>
<keyword evidence="3" id="KW-1185">Reference proteome</keyword>
<dbReference type="Proteomes" id="UP000219215">
    <property type="component" value="Chromosome DPRO"/>
</dbReference>
<dbReference type="AlphaFoldDB" id="A0A2C8FA34"/>
<feature type="domain" description="PocR" evidence="1">
    <location>
        <begin position="5"/>
        <end position="161"/>
    </location>
</feature>
<reference evidence="3" key="1">
    <citation type="submission" date="2017-09" db="EMBL/GenBank/DDBJ databases">
        <authorList>
            <person name="Regsiter A."/>
            <person name="William W."/>
        </authorList>
    </citation>
    <scope>NUCLEOTIDE SEQUENCE [LARGE SCALE GENOMIC DNA]</scope>
    <source>
        <strain evidence="3">500-1</strain>
    </source>
</reference>
<name>A0A2C8FA34_9BACT</name>
<proteinExistence type="predicted"/>
<dbReference type="KEGG" id="pprf:DPRO_2596"/>
<dbReference type="OrthoDB" id="5454906at2"/>
<gene>
    <name evidence="2" type="ORF">DPRO_2596</name>
</gene>
<evidence type="ECO:0000313" key="2">
    <source>
        <dbReference type="EMBL" id="SOB59505.1"/>
    </source>
</evidence>
<dbReference type="RefSeq" id="WP_097012366.1">
    <property type="nucleotide sequence ID" value="NZ_LT907975.1"/>
</dbReference>
<protein>
    <recommendedName>
        <fullName evidence="1">PocR domain-containing protein</fullName>
    </recommendedName>
</protein>
<evidence type="ECO:0000259" key="1">
    <source>
        <dbReference type="Pfam" id="PF10114"/>
    </source>
</evidence>
<sequence>MKMTDLMPVEQWLELERELFEKFNINAEVVEEDGKRVTNKRLWCNELCKAIRSSDKGTSGICAPSGQEFVRLTREERKPFIEECDICLTKINVPVIVNDEVVGAVGGCGPLLEGEEMEEFMVQVTMGMKEEEVAKLAETIPTVSQDQLDEIKAYIEKRVADIVAANA</sequence>